<proteinExistence type="predicted"/>
<evidence type="ECO:0000313" key="3">
    <source>
        <dbReference type="Proteomes" id="UP000025238"/>
    </source>
</evidence>
<reference evidence="1 3" key="1">
    <citation type="submission" date="2014-03" db="EMBL/GenBank/DDBJ databases">
        <title>Complete genome sequence of Pseudomonas stutzeri 19SMN4.</title>
        <authorList>
            <person name="Brunet-Galmes I."/>
            <person name="Nogales B."/>
            <person name="Busquets A."/>
            <person name="Pena A."/>
            <person name="Gomila M."/>
            <person name="Garcia-Valdes E."/>
            <person name="Lalucat J."/>
            <person name="Bennasar A."/>
            <person name="Bosch R."/>
        </authorList>
    </citation>
    <scope>NUCLEOTIDE SEQUENCE [LARGE SCALE GENOMIC DNA]</scope>
    <source>
        <strain evidence="1 3">19SMN4</strain>
        <plasmid evidence="3">Plasmid pLIB119</plasmid>
        <plasmid evidence="1">pLIB119</plasmid>
    </source>
</reference>
<dbReference type="AlphaFoldDB" id="A0A023WYM7"/>
<accession>A0A023WYM7</accession>
<evidence type="ECO:0000313" key="2">
    <source>
        <dbReference type="EMBL" id="MBA1306093.1"/>
    </source>
</evidence>
<gene>
    <name evidence="2" type="ORF">G7024_17015</name>
    <name evidence="1" type="ORF">UIB01_22545</name>
</gene>
<dbReference type="Proteomes" id="UP001138621">
    <property type="component" value="Unassembled WGS sequence"/>
</dbReference>
<reference evidence="2" key="2">
    <citation type="submission" date="2020-02" db="EMBL/GenBank/DDBJ databases">
        <title>Synteny-based analysis reveals conserved mechanism for high triclosan tolerance in Pseudomonas, as well as instances of horizontal transfer.</title>
        <authorList>
            <person name="Mcfarland A.G."/>
            <person name="Bertucci H.K."/>
            <person name="Litmann E."/>
            <person name="Shen J."/>
            <person name="Huttenhower C."/>
            <person name="Hartmann E.M."/>
        </authorList>
    </citation>
    <scope>NUCLEOTIDE SEQUENCE</scope>
    <source>
        <strain evidence="2">109A1</strain>
    </source>
</reference>
<name>A0A023WYM7_STUST</name>
<geneLocation type="plasmid" evidence="1 3">
    <name>pLIB119</name>
</geneLocation>
<dbReference type="RefSeq" id="WP_019405868.1">
    <property type="nucleotide sequence ID" value="NZ_JAAMQZ010000039.1"/>
</dbReference>
<sequence length="83" mass="9258">MIEQPISPEDEARFMQIMAGYDEAMREHFTGPAPMCHFTPMEFHDAEAGDGSGYQCVHCGHTEDADEAWAKVAARKQRQAATN</sequence>
<protein>
    <submittedName>
        <fullName evidence="1">Uncharacterized protein</fullName>
    </submittedName>
</protein>
<keyword evidence="1" id="KW-0614">Plasmid</keyword>
<dbReference type="Proteomes" id="UP000025238">
    <property type="component" value="Plasmid pLIB119"/>
</dbReference>
<dbReference type="KEGG" id="pstu:UIB01_22545"/>
<organism evidence="1 3">
    <name type="scientific">Stutzerimonas stutzeri</name>
    <name type="common">Pseudomonas stutzeri</name>
    <dbReference type="NCBI Taxonomy" id="316"/>
    <lineage>
        <taxon>Bacteria</taxon>
        <taxon>Pseudomonadati</taxon>
        <taxon>Pseudomonadota</taxon>
        <taxon>Gammaproteobacteria</taxon>
        <taxon>Pseudomonadales</taxon>
        <taxon>Pseudomonadaceae</taxon>
        <taxon>Stutzerimonas</taxon>
    </lineage>
</organism>
<evidence type="ECO:0000313" key="1">
    <source>
        <dbReference type="EMBL" id="AHY45183.1"/>
    </source>
</evidence>
<dbReference type="EMBL" id="CP007510">
    <property type="protein sequence ID" value="AHY45183.1"/>
    <property type="molecule type" value="Genomic_DNA"/>
</dbReference>
<dbReference type="EMBL" id="JAAMRD010000015">
    <property type="protein sequence ID" value="MBA1306093.1"/>
    <property type="molecule type" value="Genomic_DNA"/>
</dbReference>
<dbReference type="PATRIC" id="fig|316.97.peg.4516"/>